<feature type="compositionally biased region" description="Basic and acidic residues" evidence="7">
    <location>
        <begin position="52"/>
        <end position="65"/>
    </location>
</feature>
<dbReference type="AlphaFoldDB" id="A0A6A3W8G6"/>
<keyword evidence="5" id="KW-0804">Transcription</keyword>
<evidence type="ECO:0000259" key="8">
    <source>
        <dbReference type="PROSITE" id="PS51519"/>
    </source>
</evidence>
<dbReference type="PANTHER" id="PTHR46373:SF2">
    <property type="entry name" value="RWP-RK DOMAIN-CONTAINING PROTEIN"/>
    <property type="match status" value="1"/>
</dbReference>
<dbReference type="InterPro" id="IPR003035">
    <property type="entry name" value="RWP-RK_dom"/>
</dbReference>
<evidence type="ECO:0000256" key="4">
    <source>
        <dbReference type="ARBA" id="ARBA00023125"/>
    </source>
</evidence>
<evidence type="ECO:0000313" key="14">
    <source>
        <dbReference type="Proteomes" id="UP000441208"/>
    </source>
</evidence>
<evidence type="ECO:0000313" key="9">
    <source>
        <dbReference type="EMBL" id="KAE9065002.1"/>
    </source>
</evidence>
<proteinExistence type="predicted"/>
<dbReference type="InterPro" id="IPR044607">
    <property type="entry name" value="RKD-like"/>
</dbReference>
<name>A0A6A3W8G6_9STRA</name>
<dbReference type="Pfam" id="PF02042">
    <property type="entry name" value="RWP-RK"/>
    <property type="match status" value="1"/>
</dbReference>
<protein>
    <recommendedName>
        <fullName evidence="8">RWP-RK domain-containing protein</fullName>
    </recommendedName>
</protein>
<feature type="compositionally biased region" description="Polar residues" evidence="7">
    <location>
        <begin position="1"/>
        <end position="22"/>
    </location>
</feature>
<gene>
    <name evidence="11" type="ORF">PF001_g22442</name>
    <name evidence="10" type="ORF">PF005_g23152</name>
    <name evidence="9" type="ORF">PF007_g28992</name>
</gene>
<evidence type="ECO:0000313" key="10">
    <source>
        <dbReference type="EMBL" id="KAE9180759.1"/>
    </source>
</evidence>
<keyword evidence="2" id="KW-0805">Transcription regulation</keyword>
<evidence type="ECO:0000313" key="12">
    <source>
        <dbReference type="Proteomes" id="UP000433483"/>
    </source>
</evidence>
<feature type="compositionally biased region" description="Low complexity" evidence="7">
    <location>
        <begin position="216"/>
        <end position="235"/>
    </location>
</feature>
<evidence type="ECO:0000256" key="3">
    <source>
        <dbReference type="ARBA" id="ARBA00023054"/>
    </source>
</evidence>
<dbReference type="GO" id="GO:0003677">
    <property type="term" value="F:DNA binding"/>
    <property type="evidence" value="ECO:0007669"/>
    <property type="project" value="UniProtKB-KW"/>
</dbReference>
<keyword evidence="12" id="KW-1185">Reference proteome</keyword>
<evidence type="ECO:0000313" key="13">
    <source>
        <dbReference type="Proteomes" id="UP000437068"/>
    </source>
</evidence>
<dbReference type="OrthoDB" id="6270329at2759"/>
<evidence type="ECO:0000256" key="6">
    <source>
        <dbReference type="ARBA" id="ARBA00023242"/>
    </source>
</evidence>
<keyword evidence="4" id="KW-0238">DNA-binding</keyword>
<evidence type="ECO:0000256" key="1">
    <source>
        <dbReference type="ARBA" id="ARBA00004049"/>
    </source>
</evidence>
<organism evidence="10 12">
    <name type="scientific">Phytophthora fragariae</name>
    <dbReference type="NCBI Taxonomy" id="53985"/>
    <lineage>
        <taxon>Eukaryota</taxon>
        <taxon>Sar</taxon>
        <taxon>Stramenopiles</taxon>
        <taxon>Oomycota</taxon>
        <taxon>Peronosporomycetes</taxon>
        <taxon>Peronosporales</taxon>
        <taxon>Peronosporaceae</taxon>
        <taxon>Phytophthora</taxon>
    </lineage>
</organism>
<sequence length="483" mass="52906">MPTSVVTSSSKDIEVRTSTTSVIRCYRSMEPTGDSKEESRRRRRRRLGESVPDSHAENSGDHAPFDRGSSARSETVVLTASEQRQQHSLATATPSLGEATAIPHLSSDIRRHTGKRRASGEMIHLEEESKSTQPATPHAGSEIRRPDLPERAVVSTAEHYDAAPGQVVLQAAQGNEPAVSDAHPPPVSLRVSTRRTTTTTRWSPSIAGGRERASRLSRSQRLRNAAASPSSAVTPPARPISNTTRNITFDMLQPHFERPLQQAADSFGVCTTLLKKICRRNGISNWPYRKICGLRKSIASMAKQVNYFDGEQKRAYADQLEKLERELQSFLRTGNEPSEDFLRTLNGEAPSAGTALDSTRADNEEEEEKEAREVPAWTTRPSIAQPHHSNIVQNAPEAPAAAGAWGGTQSRPQGPPLQAPVFPTIATHHRALPSIASILQHQSYSSPSRAASTRTASVSTQYVDGQLQQSQWRYFPPSNDDAV</sequence>
<dbReference type="PANTHER" id="PTHR46373">
    <property type="entry name" value="PROTEIN RKD4"/>
    <property type="match status" value="1"/>
</dbReference>
<dbReference type="Proteomes" id="UP000441208">
    <property type="component" value="Unassembled WGS sequence"/>
</dbReference>
<feature type="domain" description="RWP-RK" evidence="8">
    <location>
        <begin position="229"/>
        <end position="314"/>
    </location>
</feature>
<dbReference type="PROSITE" id="PS51519">
    <property type="entry name" value="RWP_RK"/>
    <property type="match status" value="1"/>
</dbReference>
<dbReference type="Proteomes" id="UP000433483">
    <property type="component" value="Unassembled WGS sequence"/>
</dbReference>
<accession>A0A6A3W8G6</accession>
<dbReference type="EMBL" id="QXFZ01004261">
    <property type="protein sequence ID" value="KAE9065002.1"/>
    <property type="molecule type" value="Genomic_DNA"/>
</dbReference>
<evidence type="ECO:0000256" key="7">
    <source>
        <dbReference type="SAM" id="MobiDB-lite"/>
    </source>
</evidence>
<keyword evidence="3" id="KW-0175">Coiled coil</keyword>
<dbReference type="GO" id="GO:0003700">
    <property type="term" value="F:DNA-binding transcription factor activity"/>
    <property type="evidence" value="ECO:0007669"/>
    <property type="project" value="InterPro"/>
</dbReference>
<feature type="compositionally biased region" description="Polar residues" evidence="7">
    <location>
        <begin position="70"/>
        <end position="94"/>
    </location>
</feature>
<feature type="region of interest" description="Disordered" evidence="7">
    <location>
        <begin position="1"/>
        <end position="148"/>
    </location>
</feature>
<keyword evidence="6" id="KW-0539">Nucleus</keyword>
<evidence type="ECO:0000256" key="5">
    <source>
        <dbReference type="ARBA" id="ARBA00023163"/>
    </source>
</evidence>
<comment type="function">
    <text evidence="1">Putative transcription factor.</text>
</comment>
<dbReference type="Proteomes" id="UP000437068">
    <property type="component" value="Unassembled WGS sequence"/>
</dbReference>
<reference evidence="12 13" key="1">
    <citation type="submission" date="2018-08" db="EMBL/GenBank/DDBJ databases">
        <title>Genomic investigation of the strawberry pathogen Phytophthora fragariae indicates pathogenicity is determined by transcriptional variation in three key races.</title>
        <authorList>
            <person name="Adams T.M."/>
            <person name="Armitage A.D."/>
            <person name="Sobczyk M.K."/>
            <person name="Bates H.J."/>
            <person name="Dunwell J.M."/>
            <person name="Nellist C.F."/>
            <person name="Harrison R.J."/>
        </authorList>
    </citation>
    <scope>NUCLEOTIDE SEQUENCE [LARGE SCALE GENOMIC DNA]</scope>
    <source>
        <strain evidence="11 13">A4</strain>
        <strain evidence="10 12">NOV-27</strain>
        <strain evidence="9 14">NOV-71</strain>
    </source>
</reference>
<comment type="caution">
    <text evidence="10">The sequence shown here is derived from an EMBL/GenBank/DDBJ whole genome shotgun (WGS) entry which is preliminary data.</text>
</comment>
<dbReference type="EMBL" id="QXGE01002164">
    <property type="protein sequence ID" value="KAE9284315.1"/>
    <property type="molecule type" value="Genomic_DNA"/>
</dbReference>
<dbReference type="EMBL" id="QXGB01002166">
    <property type="protein sequence ID" value="KAE9180759.1"/>
    <property type="molecule type" value="Genomic_DNA"/>
</dbReference>
<feature type="region of interest" description="Disordered" evidence="7">
    <location>
        <begin position="173"/>
        <end position="242"/>
    </location>
</feature>
<feature type="region of interest" description="Disordered" evidence="7">
    <location>
        <begin position="346"/>
        <end position="376"/>
    </location>
</feature>
<evidence type="ECO:0000256" key="2">
    <source>
        <dbReference type="ARBA" id="ARBA00023015"/>
    </source>
</evidence>
<evidence type="ECO:0000313" key="11">
    <source>
        <dbReference type="EMBL" id="KAE9284315.1"/>
    </source>
</evidence>